<evidence type="ECO:0000313" key="2">
    <source>
        <dbReference type="EMBL" id="QKM68288.1"/>
    </source>
</evidence>
<gene>
    <name evidence="2" type="ORF">STSU_014990</name>
</gene>
<dbReference type="CDD" id="cd08349">
    <property type="entry name" value="BLMA_like"/>
    <property type="match status" value="1"/>
</dbReference>
<dbReference type="AlphaFoldDB" id="I2N3J8"/>
<sequence length="241" mass="25995">MAEKTIPLLPCHSPLMADVVAFYEALGFITTLRQTSPYAYAVVERDDIELQFFGMKEYDPAASYSGVYVLTEDVDGMHTAFRAGLKAAYGRIPSRGLPRIGPVKDMSYGVRQFLVTDPTGNSLRIGQLTGEEGADGTIPPAPKEPFERALHHAVLFADSKEDLPAAARVVGRALDRTDRTPAAVQLLKLLVLGGDIAQRQGDDTAARELLARAGAVPLSAEEREAVRDDLARLAELTDTAG</sequence>
<dbReference type="RefSeq" id="WP_006347528.1">
    <property type="nucleotide sequence ID" value="NZ_CP029159.1"/>
</dbReference>
<proteinExistence type="predicted"/>
<evidence type="ECO:0000256" key="1">
    <source>
        <dbReference type="ARBA" id="ARBA00023251"/>
    </source>
</evidence>
<dbReference type="GO" id="GO:0046677">
    <property type="term" value="P:response to antibiotic"/>
    <property type="evidence" value="ECO:0007669"/>
    <property type="project" value="UniProtKB-KW"/>
</dbReference>
<dbReference type="SUPFAM" id="SSF54593">
    <property type="entry name" value="Glyoxalase/Bleomycin resistance protein/Dihydroxybiphenyl dioxygenase"/>
    <property type="match status" value="1"/>
</dbReference>
<evidence type="ECO:0000313" key="3">
    <source>
        <dbReference type="Proteomes" id="UP000005940"/>
    </source>
</evidence>
<dbReference type="InterPro" id="IPR029068">
    <property type="entry name" value="Glyas_Bleomycin-R_OHBP_Dase"/>
</dbReference>
<keyword evidence="3" id="KW-1185">Reference proteome</keyword>
<dbReference type="Proteomes" id="UP000005940">
    <property type="component" value="Chromosome"/>
</dbReference>
<dbReference type="InterPro" id="IPR000335">
    <property type="entry name" value="Bleomycin-R"/>
</dbReference>
<organism evidence="2 3">
    <name type="scientific">Streptomyces tsukubensis (strain DSM 42081 / NBRC 108919 / NRRL 18488 / 9993)</name>
    <dbReference type="NCBI Taxonomy" id="1114943"/>
    <lineage>
        <taxon>Bacteria</taxon>
        <taxon>Bacillati</taxon>
        <taxon>Actinomycetota</taxon>
        <taxon>Actinomycetes</taxon>
        <taxon>Kitasatosporales</taxon>
        <taxon>Streptomycetaceae</taxon>
        <taxon>Streptomyces</taxon>
    </lineage>
</organism>
<name>I2N3J8_STRT9</name>
<protein>
    <submittedName>
        <fullName evidence="2">VOC family protein</fullName>
    </submittedName>
</protein>
<reference evidence="2 3" key="1">
    <citation type="journal article" date="2012" name="J. Bacteriol.">
        <title>Draft genome of Streptomyces tsukubaensis NRRL 18488, the producer of the clinically important immunosuppressant tacrolimus (FK506).</title>
        <authorList>
            <person name="Barreiro C."/>
            <person name="Prieto C."/>
            <person name="Sola-Landa A."/>
            <person name="Solera E."/>
            <person name="Martinez-Castro M."/>
            <person name="Perez-Redondo R."/>
            <person name="Garcia-Estrada C."/>
            <person name="Aparicio J.F."/>
            <person name="Fernandez-Martinez L.T."/>
            <person name="Santos-Aberturas J."/>
            <person name="Salehi-Najafabadi Z."/>
            <person name="Rodriguez-Garcia A."/>
            <person name="Tauch A."/>
            <person name="Martin J.F."/>
        </authorList>
    </citation>
    <scope>NUCLEOTIDE SEQUENCE [LARGE SCALE GENOMIC DNA]</scope>
    <source>
        <strain evidence="3">DSM 42081 / NBRC 108919 / NRRL 18488 / 9993</strain>
    </source>
</reference>
<dbReference type="EMBL" id="CP029159">
    <property type="protein sequence ID" value="QKM68288.1"/>
    <property type="molecule type" value="Genomic_DNA"/>
</dbReference>
<accession>I2N3J8</accession>
<keyword evidence="1" id="KW-0046">Antibiotic resistance</keyword>
<dbReference type="Gene3D" id="3.10.180.10">
    <property type="entry name" value="2,3-Dihydroxybiphenyl 1,2-Dioxygenase, domain 1"/>
    <property type="match status" value="1"/>
</dbReference>